<name>A0A6H2DKQ9_9SPHN</name>
<organism evidence="1 2">
    <name type="scientific">Parasphingorhabdus halotolerans</name>
    <dbReference type="NCBI Taxonomy" id="2725558"/>
    <lineage>
        <taxon>Bacteria</taxon>
        <taxon>Pseudomonadati</taxon>
        <taxon>Pseudomonadota</taxon>
        <taxon>Alphaproteobacteria</taxon>
        <taxon>Sphingomonadales</taxon>
        <taxon>Sphingomonadaceae</taxon>
        <taxon>Parasphingorhabdus</taxon>
    </lineage>
</organism>
<sequence length="118" mass="13125">MTSNAEFFVTLTMFHNKKFSLTPKLYAQLVETRIGTCHCLIAAQPNGWPPSHASNWKTDTSLSKDCRETNPGGASAFLRIRTLFLTAAILRALFNRARMAIIVWEAGIVDHCDQSILG</sequence>
<keyword evidence="2" id="KW-1185">Reference proteome</keyword>
<accession>A0A6H2DKQ9</accession>
<dbReference type="Proteomes" id="UP000501600">
    <property type="component" value="Chromosome"/>
</dbReference>
<proteinExistence type="predicted"/>
<dbReference type="KEGG" id="phao:HF685_03880"/>
<reference evidence="1 2" key="1">
    <citation type="submission" date="2020-04" db="EMBL/GenBank/DDBJ databases">
        <title>Genome sequence for Sphingorhabdus sp. strain M1.</title>
        <authorList>
            <person name="Park S.-J."/>
        </authorList>
    </citation>
    <scope>NUCLEOTIDE SEQUENCE [LARGE SCALE GENOMIC DNA]</scope>
    <source>
        <strain evidence="1 2">JK6</strain>
    </source>
</reference>
<gene>
    <name evidence="1" type="ORF">HF685_03880</name>
</gene>
<dbReference type="EMBL" id="CP051217">
    <property type="protein sequence ID" value="QJB68535.1"/>
    <property type="molecule type" value="Genomic_DNA"/>
</dbReference>
<protein>
    <submittedName>
        <fullName evidence="1">Uncharacterized protein</fullName>
    </submittedName>
</protein>
<dbReference type="RefSeq" id="WP_168818378.1">
    <property type="nucleotide sequence ID" value="NZ_CP051217.1"/>
</dbReference>
<evidence type="ECO:0000313" key="1">
    <source>
        <dbReference type="EMBL" id="QJB68535.1"/>
    </source>
</evidence>
<dbReference type="AlphaFoldDB" id="A0A6H2DKQ9"/>
<evidence type="ECO:0000313" key="2">
    <source>
        <dbReference type="Proteomes" id="UP000501600"/>
    </source>
</evidence>